<dbReference type="InterPro" id="IPR036396">
    <property type="entry name" value="Cyt_P450_sf"/>
</dbReference>
<dbReference type="Proteomes" id="UP000694385">
    <property type="component" value="Unassembled WGS sequence"/>
</dbReference>
<evidence type="ECO:0000256" key="17">
    <source>
        <dbReference type="PIRSR" id="PIRSR602399-1"/>
    </source>
</evidence>
<evidence type="ECO:0000256" key="12">
    <source>
        <dbReference type="ARBA" id="ARBA00023136"/>
    </source>
</evidence>
<keyword evidence="10 18" id="KW-0503">Monooxygenase</keyword>
<evidence type="ECO:0000256" key="15">
    <source>
        <dbReference type="ARBA" id="ARBA00047946"/>
    </source>
</evidence>
<comment type="catalytic activity">
    <reaction evidence="16">
        <text>21-hydroxyprogesterone + 2 reduced [adrenodoxin] + O2 + 2 H(+) = corticosterone + 2 oxidized [adrenodoxin] + H2O</text>
        <dbReference type="Rhea" id="RHEA:46104"/>
        <dbReference type="Rhea" id="RHEA-COMP:9998"/>
        <dbReference type="Rhea" id="RHEA-COMP:9999"/>
        <dbReference type="ChEBI" id="CHEBI:15377"/>
        <dbReference type="ChEBI" id="CHEBI:15378"/>
        <dbReference type="ChEBI" id="CHEBI:15379"/>
        <dbReference type="ChEBI" id="CHEBI:16827"/>
        <dbReference type="ChEBI" id="CHEBI:16973"/>
        <dbReference type="ChEBI" id="CHEBI:33737"/>
        <dbReference type="ChEBI" id="CHEBI:33738"/>
    </reaction>
    <physiologicalReaction direction="left-to-right" evidence="16">
        <dbReference type="Rhea" id="RHEA:46105"/>
    </physiologicalReaction>
</comment>
<accession>A0A8C5KGK2</accession>
<dbReference type="InterPro" id="IPR017972">
    <property type="entry name" value="Cyt_P450_CS"/>
</dbReference>
<comment type="subcellular location">
    <subcellularLocation>
        <location evidence="2">Mitochondrion membrane</location>
    </subcellularLocation>
</comment>
<dbReference type="GO" id="GO:0020037">
    <property type="term" value="F:heme binding"/>
    <property type="evidence" value="ECO:0007669"/>
    <property type="project" value="InterPro"/>
</dbReference>
<dbReference type="GO" id="GO:0034650">
    <property type="term" value="P:cortisol metabolic process"/>
    <property type="evidence" value="ECO:0007669"/>
    <property type="project" value="TreeGrafter"/>
</dbReference>
<dbReference type="PRINTS" id="PR00385">
    <property type="entry name" value="P450"/>
</dbReference>
<name>A0A8C5KGK2_JACJA</name>
<dbReference type="InterPro" id="IPR002399">
    <property type="entry name" value="Cyt_P450_mitochondrial"/>
</dbReference>
<dbReference type="GO" id="GO:0008203">
    <property type="term" value="P:cholesterol metabolic process"/>
    <property type="evidence" value="ECO:0007669"/>
    <property type="project" value="TreeGrafter"/>
</dbReference>
<evidence type="ECO:0000313" key="20">
    <source>
        <dbReference type="Proteomes" id="UP000694385"/>
    </source>
</evidence>
<dbReference type="GO" id="GO:0032342">
    <property type="term" value="P:aldosterone biosynthetic process"/>
    <property type="evidence" value="ECO:0007669"/>
    <property type="project" value="TreeGrafter"/>
</dbReference>
<evidence type="ECO:0000256" key="10">
    <source>
        <dbReference type="ARBA" id="ARBA00023033"/>
    </source>
</evidence>
<keyword evidence="6 17" id="KW-0479">Metal-binding</keyword>
<evidence type="ECO:0000256" key="2">
    <source>
        <dbReference type="ARBA" id="ARBA00004325"/>
    </source>
</evidence>
<evidence type="ECO:0000256" key="18">
    <source>
        <dbReference type="RuleBase" id="RU000461"/>
    </source>
</evidence>
<sequence length="498" mass="57432">IAMAFRAKADVWLAGSWQCLPRMRALGTTAVLASKEVLPFEAMPQAPGHKWLRRLQTWKEPHNENLHLEMHQIFQELGPIFRHGTGRQTVFVMLPEDVEKLYKEDCMYSRRVLLEPWVAHRELSGQRRGLFLLNGREWYCERVKLNASVLSPKAIKKLVPMVDEVAKDYLEALKKMVSQNGHRSVTLDIQSTLPYYTIEASNFALFGKRLALYHQNPKSESLELVHTLQSILNSTAQLLLLPRRLTQWTNPQLWKEHFQAWDDVCEYVTKSTQEVYQSLARGHPQQHRSIVSELLAQGALSLDAIQANSLELTVGSVDTTSFPLMMTLFELARNPDIQETLRQESLAAEANIAANPQRATTDLPLLRAALKETLRLYPVGLLLQRILHSDTVLQNYHIPAGTILHVFLYSLGRNPDVFPRPERYEPQRWLDGRLRFQHLAFGFGMRQCLGRRLAEVEVLLLLHHVLKSFRVKTLQREDLQIIYRFVLMPADFPLLTFQ</sequence>
<organism evidence="19 20">
    <name type="scientific">Jaculus jaculus</name>
    <name type="common">Lesser Egyptian jerboa</name>
    <dbReference type="NCBI Taxonomy" id="51337"/>
    <lineage>
        <taxon>Eukaryota</taxon>
        <taxon>Metazoa</taxon>
        <taxon>Chordata</taxon>
        <taxon>Craniata</taxon>
        <taxon>Vertebrata</taxon>
        <taxon>Euteleostomi</taxon>
        <taxon>Mammalia</taxon>
        <taxon>Eutheria</taxon>
        <taxon>Euarchontoglires</taxon>
        <taxon>Glires</taxon>
        <taxon>Rodentia</taxon>
        <taxon>Myomorpha</taxon>
        <taxon>Dipodoidea</taxon>
        <taxon>Dipodidae</taxon>
        <taxon>Dipodinae</taxon>
        <taxon>Jaculus</taxon>
    </lineage>
</organism>
<dbReference type="GO" id="GO:0071375">
    <property type="term" value="P:cellular response to peptide hormone stimulus"/>
    <property type="evidence" value="ECO:0007669"/>
    <property type="project" value="TreeGrafter"/>
</dbReference>
<evidence type="ECO:0000256" key="13">
    <source>
        <dbReference type="ARBA" id="ARBA00023250"/>
    </source>
</evidence>
<dbReference type="GO" id="GO:0006704">
    <property type="term" value="P:glucocorticoid biosynthetic process"/>
    <property type="evidence" value="ECO:0007669"/>
    <property type="project" value="TreeGrafter"/>
</dbReference>
<comment type="catalytic activity">
    <reaction evidence="15">
        <text>a steroid + 2 reduced [adrenodoxin] + O2 + 2 H(+) = an 11beta-hydroxysteroid + 2 oxidized [adrenodoxin] + H2O</text>
        <dbReference type="Rhea" id="RHEA:15629"/>
        <dbReference type="Rhea" id="RHEA-COMP:9998"/>
        <dbReference type="Rhea" id="RHEA-COMP:9999"/>
        <dbReference type="ChEBI" id="CHEBI:15377"/>
        <dbReference type="ChEBI" id="CHEBI:15378"/>
        <dbReference type="ChEBI" id="CHEBI:15379"/>
        <dbReference type="ChEBI" id="CHEBI:33737"/>
        <dbReference type="ChEBI" id="CHEBI:33738"/>
        <dbReference type="ChEBI" id="CHEBI:35341"/>
        <dbReference type="ChEBI" id="CHEBI:35346"/>
        <dbReference type="EC" id="1.14.15.4"/>
    </reaction>
    <physiologicalReaction direction="left-to-right" evidence="15">
        <dbReference type="Rhea" id="RHEA:15630"/>
    </physiologicalReaction>
</comment>
<dbReference type="EC" id="1.14.15.4" evidence="4"/>
<evidence type="ECO:0000256" key="4">
    <source>
        <dbReference type="ARBA" id="ARBA00012767"/>
    </source>
</evidence>
<dbReference type="PANTHER" id="PTHR24279">
    <property type="entry name" value="CYTOCHROME P450"/>
    <property type="match status" value="1"/>
</dbReference>
<feature type="binding site" description="axial binding residue" evidence="17">
    <location>
        <position position="448"/>
    </location>
    <ligand>
        <name>heme</name>
        <dbReference type="ChEBI" id="CHEBI:30413"/>
    </ligand>
    <ligandPart>
        <name>Fe</name>
        <dbReference type="ChEBI" id="CHEBI:18248"/>
    </ligandPart>
</feature>
<keyword evidence="20" id="KW-1185">Reference proteome</keyword>
<keyword evidence="5 17" id="KW-0349">Heme</keyword>
<dbReference type="SUPFAM" id="SSF48264">
    <property type="entry name" value="Cytochrome P450"/>
    <property type="match status" value="1"/>
</dbReference>
<keyword evidence="13" id="KW-0755">Steroidogenesis</keyword>
<dbReference type="Ensembl" id="ENSJJAT00000015183.1">
    <property type="protein sequence ID" value="ENSJJAP00000008746.1"/>
    <property type="gene ID" value="ENSJJAG00000012836.1"/>
</dbReference>
<dbReference type="GO" id="GO:0004507">
    <property type="term" value="F:steroid 11-beta-monooxygenase activity"/>
    <property type="evidence" value="ECO:0007669"/>
    <property type="project" value="UniProtKB-EC"/>
</dbReference>
<comment type="similarity">
    <text evidence="3 18">Belongs to the cytochrome P450 family.</text>
</comment>
<proteinExistence type="inferred from homology"/>
<keyword evidence="8 18" id="KW-0560">Oxidoreductase</keyword>
<evidence type="ECO:0000256" key="3">
    <source>
        <dbReference type="ARBA" id="ARBA00010617"/>
    </source>
</evidence>
<dbReference type="GeneTree" id="ENSGT00940000161506"/>
<evidence type="ECO:0000256" key="9">
    <source>
        <dbReference type="ARBA" id="ARBA00023004"/>
    </source>
</evidence>
<evidence type="ECO:0000256" key="8">
    <source>
        <dbReference type="ARBA" id="ARBA00023002"/>
    </source>
</evidence>
<reference evidence="19" key="2">
    <citation type="submission" date="2025-09" db="UniProtKB">
        <authorList>
            <consortium name="Ensembl"/>
        </authorList>
    </citation>
    <scope>IDENTIFICATION</scope>
</reference>
<dbReference type="PANTHER" id="PTHR24279:SF1">
    <property type="entry name" value="CYTOCHROME P450 11B2, MITOCHONDRIAL"/>
    <property type="match status" value="1"/>
</dbReference>
<keyword evidence="9 17" id="KW-0408">Iron</keyword>
<dbReference type="GO" id="GO:0005506">
    <property type="term" value="F:iron ion binding"/>
    <property type="evidence" value="ECO:0007669"/>
    <property type="project" value="InterPro"/>
</dbReference>
<gene>
    <name evidence="19" type="primary">LOC101593522</name>
</gene>
<evidence type="ECO:0000313" key="19">
    <source>
        <dbReference type="Ensembl" id="ENSJJAP00000008746.1"/>
    </source>
</evidence>
<dbReference type="Gene3D" id="1.10.630.10">
    <property type="entry name" value="Cytochrome P450"/>
    <property type="match status" value="1"/>
</dbReference>
<dbReference type="PROSITE" id="PS00086">
    <property type="entry name" value="CYTOCHROME_P450"/>
    <property type="match status" value="1"/>
</dbReference>
<dbReference type="InterPro" id="IPR050479">
    <property type="entry name" value="CYP11_CYP27_families"/>
</dbReference>
<evidence type="ECO:0000256" key="7">
    <source>
        <dbReference type="ARBA" id="ARBA00022946"/>
    </source>
</evidence>
<reference evidence="19" key="1">
    <citation type="submission" date="2025-08" db="UniProtKB">
        <authorList>
            <consortium name="Ensembl"/>
        </authorList>
    </citation>
    <scope>IDENTIFICATION</scope>
</reference>
<evidence type="ECO:0000256" key="11">
    <source>
        <dbReference type="ARBA" id="ARBA00023128"/>
    </source>
</evidence>
<dbReference type="PRINTS" id="PR00408">
    <property type="entry name" value="MITP450"/>
</dbReference>
<dbReference type="OMA" id="NIYENPQ"/>
<dbReference type="GO" id="GO:0047783">
    <property type="term" value="F:corticosterone 18-monooxygenase activity"/>
    <property type="evidence" value="ECO:0007669"/>
    <property type="project" value="TreeGrafter"/>
</dbReference>
<comment type="catalytic activity">
    <reaction evidence="14">
        <text>21-hydroxyprogesterone + 2 reduced [adrenodoxin] + O2 + 2 H(+) = 18-hydroxy-11-deoxycorticosterone + 2 oxidized [adrenodoxin] + H2O</text>
        <dbReference type="Rhea" id="RHEA:76151"/>
        <dbReference type="Rhea" id="RHEA-COMP:9998"/>
        <dbReference type="Rhea" id="RHEA-COMP:9999"/>
        <dbReference type="ChEBI" id="CHEBI:15377"/>
        <dbReference type="ChEBI" id="CHEBI:15378"/>
        <dbReference type="ChEBI" id="CHEBI:15379"/>
        <dbReference type="ChEBI" id="CHEBI:16973"/>
        <dbReference type="ChEBI" id="CHEBI:33737"/>
        <dbReference type="ChEBI" id="CHEBI:33738"/>
        <dbReference type="ChEBI" id="CHEBI:195166"/>
    </reaction>
    <physiologicalReaction direction="left-to-right" evidence="14">
        <dbReference type="Rhea" id="RHEA:76152"/>
    </physiologicalReaction>
</comment>
<evidence type="ECO:0000256" key="16">
    <source>
        <dbReference type="ARBA" id="ARBA00047970"/>
    </source>
</evidence>
<keyword evidence="7" id="KW-0809">Transit peptide</keyword>
<keyword evidence="12" id="KW-0472">Membrane</keyword>
<dbReference type="Pfam" id="PF00067">
    <property type="entry name" value="p450"/>
    <property type="match status" value="1"/>
</dbReference>
<dbReference type="AlphaFoldDB" id="A0A8C5KGK2"/>
<evidence type="ECO:0000256" key="1">
    <source>
        <dbReference type="ARBA" id="ARBA00001971"/>
    </source>
</evidence>
<dbReference type="GO" id="GO:0005743">
    <property type="term" value="C:mitochondrial inner membrane"/>
    <property type="evidence" value="ECO:0007669"/>
    <property type="project" value="TreeGrafter"/>
</dbReference>
<keyword evidence="11" id="KW-0496">Mitochondrion</keyword>
<protein>
    <recommendedName>
        <fullName evidence="4">steroid 11beta-monooxygenase</fullName>
        <ecNumber evidence="4">1.14.15.4</ecNumber>
    </recommendedName>
</protein>
<comment type="cofactor">
    <cofactor evidence="1 17">
        <name>heme</name>
        <dbReference type="ChEBI" id="CHEBI:30413"/>
    </cofactor>
</comment>
<evidence type="ECO:0000256" key="14">
    <source>
        <dbReference type="ARBA" id="ARBA00047585"/>
    </source>
</evidence>
<evidence type="ECO:0000256" key="6">
    <source>
        <dbReference type="ARBA" id="ARBA00022723"/>
    </source>
</evidence>
<dbReference type="InterPro" id="IPR001128">
    <property type="entry name" value="Cyt_P450"/>
</dbReference>
<evidence type="ECO:0000256" key="5">
    <source>
        <dbReference type="ARBA" id="ARBA00022617"/>
    </source>
</evidence>